<reference evidence="2" key="2">
    <citation type="submission" date="2022-01" db="EMBL/GenBank/DDBJ databases">
        <authorList>
            <person name="Yamashiro T."/>
            <person name="Shiraishi A."/>
            <person name="Satake H."/>
            <person name="Nakayama K."/>
        </authorList>
    </citation>
    <scope>NUCLEOTIDE SEQUENCE</scope>
</reference>
<evidence type="ECO:0000313" key="2">
    <source>
        <dbReference type="EMBL" id="GJT08715.1"/>
    </source>
</evidence>
<feature type="region of interest" description="Disordered" evidence="1">
    <location>
        <begin position="151"/>
        <end position="264"/>
    </location>
</feature>
<proteinExistence type="predicted"/>
<keyword evidence="3" id="KW-1185">Reference proteome</keyword>
<name>A0ABQ5B1C0_9ASTR</name>
<evidence type="ECO:0000256" key="1">
    <source>
        <dbReference type="SAM" id="MobiDB-lite"/>
    </source>
</evidence>
<feature type="compositionally biased region" description="Basic and acidic residues" evidence="1">
    <location>
        <begin position="210"/>
        <end position="225"/>
    </location>
</feature>
<dbReference type="Proteomes" id="UP001151760">
    <property type="component" value="Unassembled WGS sequence"/>
</dbReference>
<dbReference type="EMBL" id="BQNB010012852">
    <property type="protein sequence ID" value="GJT08715.1"/>
    <property type="molecule type" value="Genomic_DNA"/>
</dbReference>
<feature type="compositionally biased region" description="Gly residues" evidence="1">
    <location>
        <begin position="151"/>
        <end position="206"/>
    </location>
</feature>
<comment type="caution">
    <text evidence="2">The sequence shown here is derived from an EMBL/GenBank/DDBJ whole genome shotgun (WGS) entry which is preliminary data.</text>
</comment>
<gene>
    <name evidence="2" type="ORF">Tco_0843177</name>
</gene>
<organism evidence="2 3">
    <name type="scientific">Tanacetum coccineum</name>
    <dbReference type="NCBI Taxonomy" id="301880"/>
    <lineage>
        <taxon>Eukaryota</taxon>
        <taxon>Viridiplantae</taxon>
        <taxon>Streptophyta</taxon>
        <taxon>Embryophyta</taxon>
        <taxon>Tracheophyta</taxon>
        <taxon>Spermatophyta</taxon>
        <taxon>Magnoliopsida</taxon>
        <taxon>eudicotyledons</taxon>
        <taxon>Gunneridae</taxon>
        <taxon>Pentapetalae</taxon>
        <taxon>asterids</taxon>
        <taxon>campanulids</taxon>
        <taxon>Asterales</taxon>
        <taxon>Asteraceae</taxon>
        <taxon>Asteroideae</taxon>
        <taxon>Anthemideae</taxon>
        <taxon>Anthemidinae</taxon>
        <taxon>Tanacetum</taxon>
    </lineage>
</organism>
<reference evidence="2" key="1">
    <citation type="journal article" date="2022" name="Int. J. Mol. Sci.">
        <title>Draft Genome of Tanacetum Coccineum: Genomic Comparison of Closely Related Tanacetum-Family Plants.</title>
        <authorList>
            <person name="Yamashiro T."/>
            <person name="Shiraishi A."/>
            <person name="Nakayama K."/>
            <person name="Satake H."/>
        </authorList>
    </citation>
    <scope>NUCLEOTIDE SEQUENCE</scope>
</reference>
<protein>
    <submittedName>
        <fullName evidence="2">Uncharacterized protein</fullName>
    </submittedName>
</protein>
<accession>A0ABQ5B1C0</accession>
<evidence type="ECO:0000313" key="3">
    <source>
        <dbReference type="Proteomes" id="UP001151760"/>
    </source>
</evidence>
<sequence length="264" mass="28259">MNMMEKTWQDELDAIKERKVLERAGNLFTSREVNSIGLSQVSLSKEVTSHVVTIQEENLSTEKSLMMRTSISYTPRQAKSVLNIKAKLQLMMEDAIKDRLLRQISRKEQATNMNFAKLELALILDVIRSLNMRTNGVVKFSLWLGGGRSSRGVGNDGSGSGSGVNNGSGSGVKDGNGSGVNDGSESGGRGGGRAGGRVGGRAGGRGKSLAVDKGKAKASVEDGHATKKKRGRPPSSVDGIGIYHKNRGRSERIANMKLNKPFSV</sequence>